<gene>
    <name evidence="1" type="ORF">E2562_037387</name>
</gene>
<comment type="caution">
    <text evidence="1">The sequence shown here is derived from an EMBL/GenBank/DDBJ whole genome shotgun (WGS) entry which is preliminary data.</text>
</comment>
<protein>
    <submittedName>
        <fullName evidence="1">Uncharacterized protein</fullName>
    </submittedName>
</protein>
<evidence type="ECO:0000313" key="1">
    <source>
        <dbReference type="EMBL" id="KAF0920848.1"/>
    </source>
</evidence>
<proteinExistence type="predicted"/>
<keyword evidence="2" id="KW-1185">Reference proteome</keyword>
<sequence>MVRASSWSSSSLRAFVASSLAATALTRSLLVTLLEVDLYGQGGTQLIELRPPIKGGLSELLHQVLGATQ</sequence>
<dbReference type="EMBL" id="SPHZ02000005">
    <property type="protein sequence ID" value="KAF0920848.1"/>
    <property type="molecule type" value="Genomic_DNA"/>
</dbReference>
<evidence type="ECO:0000313" key="2">
    <source>
        <dbReference type="Proteomes" id="UP000479710"/>
    </source>
</evidence>
<reference evidence="1 2" key="1">
    <citation type="submission" date="2019-11" db="EMBL/GenBank/DDBJ databases">
        <title>Whole genome sequence of Oryza granulata.</title>
        <authorList>
            <person name="Li W."/>
        </authorList>
    </citation>
    <scope>NUCLEOTIDE SEQUENCE [LARGE SCALE GENOMIC DNA]</scope>
    <source>
        <strain evidence="2">cv. Menghai</strain>
        <tissue evidence="1">Leaf</tissue>
    </source>
</reference>
<dbReference type="AlphaFoldDB" id="A0A6G1E7T4"/>
<dbReference type="Proteomes" id="UP000479710">
    <property type="component" value="Unassembled WGS sequence"/>
</dbReference>
<name>A0A6G1E7T4_9ORYZ</name>
<accession>A0A6G1E7T4</accession>
<organism evidence="1 2">
    <name type="scientific">Oryza meyeriana var. granulata</name>
    <dbReference type="NCBI Taxonomy" id="110450"/>
    <lineage>
        <taxon>Eukaryota</taxon>
        <taxon>Viridiplantae</taxon>
        <taxon>Streptophyta</taxon>
        <taxon>Embryophyta</taxon>
        <taxon>Tracheophyta</taxon>
        <taxon>Spermatophyta</taxon>
        <taxon>Magnoliopsida</taxon>
        <taxon>Liliopsida</taxon>
        <taxon>Poales</taxon>
        <taxon>Poaceae</taxon>
        <taxon>BOP clade</taxon>
        <taxon>Oryzoideae</taxon>
        <taxon>Oryzeae</taxon>
        <taxon>Oryzinae</taxon>
        <taxon>Oryza</taxon>
        <taxon>Oryza meyeriana</taxon>
    </lineage>
</organism>